<name>A0A8T7M7K6_9CHLR</name>
<gene>
    <name evidence="2" type="ORF">HXX08_19295</name>
    <name evidence="3" type="ORF">OZ401_003541</name>
</gene>
<proteinExistence type="predicted"/>
<organism evidence="2 4">
    <name type="scientific">Candidatus Chlorohelix allophototropha</name>
    <dbReference type="NCBI Taxonomy" id="3003348"/>
    <lineage>
        <taxon>Bacteria</taxon>
        <taxon>Bacillati</taxon>
        <taxon>Chloroflexota</taxon>
        <taxon>Chloroflexia</taxon>
        <taxon>Candidatus Chloroheliales</taxon>
        <taxon>Candidatus Chloroheliaceae</taxon>
        <taxon>Candidatus Chlorohelix</taxon>
    </lineage>
</organism>
<keyword evidence="1" id="KW-0812">Transmembrane</keyword>
<dbReference type="RefSeq" id="WP_341471785.1">
    <property type="nucleotide sequence ID" value="NZ_CP128400.1"/>
</dbReference>
<feature type="transmembrane region" description="Helical" evidence="1">
    <location>
        <begin position="142"/>
        <end position="171"/>
    </location>
</feature>
<keyword evidence="1" id="KW-0472">Membrane</keyword>
<dbReference type="Proteomes" id="UP000521676">
    <property type="component" value="Unassembled WGS sequence"/>
</dbReference>
<feature type="transmembrane region" description="Helical" evidence="1">
    <location>
        <begin position="67"/>
        <end position="88"/>
    </location>
</feature>
<dbReference type="EMBL" id="JACATZ010000003">
    <property type="protein sequence ID" value="NWJ48006.1"/>
    <property type="molecule type" value="Genomic_DNA"/>
</dbReference>
<feature type="transmembrane region" description="Helical" evidence="1">
    <location>
        <begin position="26"/>
        <end position="47"/>
    </location>
</feature>
<evidence type="ECO:0000313" key="2">
    <source>
        <dbReference type="EMBL" id="NWJ48006.1"/>
    </source>
</evidence>
<keyword evidence="5" id="KW-1185">Reference proteome</keyword>
<dbReference type="Proteomes" id="UP001431572">
    <property type="component" value="Chromosome 2"/>
</dbReference>
<evidence type="ECO:0000256" key="1">
    <source>
        <dbReference type="SAM" id="Phobius"/>
    </source>
</evidence>
<accession>A0A8T7M7K6</accession>
<protein>
    <submittedName>
        <fullName evidence="2">Uncharacterized protein</fullName>
    </submittedName>
</protein>
<feature type="transmembrane region" description="Helical" evidence="1">
    <location>
        <begin position="108"/>
        <end position="130"/>
    </location>
</feature>
<reference evidence="3" key="2">
    <citation type="journal article" date="2024" name="Nature">
        <title>Anoxygenic phototroph of the Chloroflexota uses a type I reaction centre.</title>
        <authorList>
            <person name="Tsuji J.M."/>
            <person name="Shaw N.A."/>
            <person name="Nagashima S."/>
            <person name="Venkiteswaran J.J."/>
            <person name="Schiff S.L."/>
            <person name="Watanabe T."/>
            <person name="Fukui M."/>
            <person name="Hanada S."/>
            <person name="Tank M."/>
            <person name="Neufeld J.D."/>
        </authorList>
    </citation>
    <scope>NUCLEOTIDE SEQUENCE</scope>
    <source>
        <strain evidence="3">L227-S17</strain>
    </source>
</reference>
<sequence length="188" mass="21437">MAVQPWEVSESANLHNESEVEKGFHWSMRLMSLLSLLTLAIYTYVLIDCKRAGRINASRRLSDKRRFTLSAIAFGMDLAISAYFGAITPKLIKVGGLTYDVKNTPRPLFWFFAITGLVPTASMSLTVLGARRWHLRIRERKGWLIFHATVALVAYVFWWLACLPVFFISIVGEKRALKLAKRWGMIKA</sequence>
<evidence type="ECO:0000313" key="4">
    <source>
        <dbReference type="Proteomes" id="UP000521676"/>
    </source>
</evidence>
<reference evidence="2 4" key="1">
    <citation type="submission" date="2020-06" db="EMBL/GenBank/DDBJ databases">
        <title>Anoxygenic phototrophic Chloroflexota member uses a Type I reaction center.</title>
        <authorList>
            <person name="Tsuji J.M."/>
            <person name="Shaw N.A."/>
            <person name="Nagashima S."/>
            <person name="Venkiteswaran J."/>
            <person name="Schiff S.L."/>
            <person name="Hanada S."/>
            <person name="Tank M."/>
            <person name="Neufeld J.D."/>
        </authorList>
    </citation>
    <scope>NUCLEOTIDE SEQUENCE [LARGE SCALE GENOMIC DNA]</scope>
    <source>
        <strain evidence="2">L227-S17</strain>
    </source>
</reference>
<evidence type="ECO:0000313" key="5">
    <source>
        <dbReference type="Proteomes" id="UP001431572"/>
    </source>
</evidence>
<evidence type="ECO:0000313" key="3">
    <source>
        <dbReference type="EMBL" id="WJW69911.1"/>
    </source>
</evidence>
<keyword evidence="1" id="KW-1133">Transmembrane helix</keyword>
<dbReference type="AlphaFoldDB" id="A0A8T7M7K6"/>
<dbReference type="EMBL" id="CP128400">
    <property type="protein sequence ID" value="WJW69911.1"/>
    <property type="molecule type" value="Genomic_DNA"/>
</dbReference>